<dbReference type="STRING" id="994479.GCA_000194155_04905"/>
<feature type="region of interest" description="Disordered" evidence="1">
    <location>
        <begin position="1"/>
        <end position="26"/>
    </location>
</feature>
<dbReference type="InterPro" id="IPR013974">
    <property type="entry name" value="SAF"/>
</dbReference>
<proteinExistence type="predicted"/>
<protein>
    <submittedName>
        <fullName evidence="4">SAF domain-containing protein</fullName>
    </submittedName>
</protein>
<evidence type="ECO:0000256" key="2">
    <source>
        <dbReference type="SAM" id="Phobius"/>
    </source>
</evidence>
<comment type="caution">
    <text evidence="4">The sequence shown here is derived from an EMBL/GenBank/DDBJ whole genome shotgun (WGS) entry which is preliminary data.</text>
</comment>
<evidence type="ECO:0000256" key="1">
    <source>
        <dbReference type="SAM" id="MobiDB-lite"/>
    </source>
</evidence>
<organism evidence="4 5">
    <name type="scientific">Saccharopolyspora spinosa</name>
    <dbReference type="NCBI Taxonomy" id="60894"/>
    <lineage>
        <taxon>Bacteria</taxon>
        <taxon>Bacillati</taxon>
        <taxon>Actinomycetota</taxon>
        <taxon>Actinomycetes</taxon>
        <taxon>Pseudonocardiales</taxon>
        <taxon>Pseudonocardiaceae</taxon>
        <taxon>Saccharopolyspora</taxon>
    </lineage>
</organism>
<evidence type="ECO:0000313" key="4">
    <source>
        <dbReference type="EMBL" id="PKW18756.1"/>
    </source>
</evidence>
<dbReference type="Pfam" id="PF08666">
    <property type="entry name" value="SAF"/>
    <property type="match status" value="1"/>
</dbReference>
<feature type="transmembrane region" description="Helical" evidence="2">
    <location>
        <begin position="34"/>
        <end position="59"/>
    </location>
</feature>
<keyword evidence="2" id="KW-1133">Transmembrane helix</keyword>
<evidence type="ECO:0000259" key="3">
    <source>
        <dbReference type="SMART" id="SM00858"/>
    </source>
</evidence>
<dbReference type="SMART" id="SM00858">
    <property type="entry name" value="SAF"/>
    <property type="match status" value="1"/>
</dbReference>
<keyword evidence="2" id="KW-0812">Transmembrane</keyword>
<keyword evidence="5" id="KW-1185">Reference proteome</keyword>
<dbReference type="EMBL" id="PJNB01000001">
    <property type="protein sequence ID" value="PKW18756.1"/>
    <property type="molecule type" value="Genomic_DNA"/>
</dbReference>
<dbReference type="CDD" id="cd11614">
    <property type="entry name" value="SAF_CpaB_FlgA_like"/>
    <property type="match status" value="1"/>
</dbReference>
<accession>A0A2N3Y735</accession>
<name>A0A2N3Y735_SACSN</name>
<sequence length="225" mass="22965">MSSSGIFAVTTPDSSPSEKAGSAGSPRVPRRRRWWLVGASLGLVAASTVATVMVVSAAWEREPMLLLARDVAWGQPVTGADVTTVELPPSARRFVVADADRGRVVGQVAAGNLRAGQLLSHGDVMAQRVPAVGQQVIGVRLPQGRFPARGLFPNDPVEVVTLSTTGAAAETVPSGSGFRARVVQVSPPDAEGAIVADLLIADSLAEQASAAATSGALVTLLGPSS</sequence>
<dbReference type="AlphaFoldDB" id="A0A2N3Y735"/>
<dbReference type="Proteomes" id="UP000233786">
    <property type="component" value="Unassembled WGS sequence"/>
</dbReference>
<feature type="domain" description="SAF" evidence="3">
    <location>
        <begin position="62"/>
        <end position="125"/>
    </location>
</feature>
<reference evidence="4" key="1">
    <citation type="submission" date="2017-12" db="EMBL/GenBank/DDBJ databases">
        <title>Sequencing the genomes of 1000 Actinobacteria strains.</title>
        <authorList>
            <person name="Klenk H.-P."/>
        </authorList>
    </citation>
    <scope>NUCLEOTIDE SEQUENCE [LARGE SCALE GENOMIC DNA]</scope>
    <source>
        <strain evidence="4">DSM 44228</strain>
    </source>
</reference>
<evidence type="ECO:0000313" key="5">
    <source>
        <dbReference type="Proteomes" id="UP000233786"/>
    </source>
</evidence>
<feature type="compositionally biased region" description="Polar residues" evidence="1">
    <location>
        <begin position="1"/>
        <end position="17"/>
    </location>
</feature>
<keyword evidence="2" id="KW-0472">Membrane</keyword>
<gene>
    <name evidence="4" type="ORF">A8926_6884</name>
</gene>